<evidence type="ECO:0000313" key="3">
    <source>
        <dbReference type="Proteomes" id="UP001596065"/>
    </source>
</evidence>
<organism evidence="2 3">
    <name type="scientific">Streptomyces nogalater</name>
    <dbReference type="NCBI Taxonomy" id="38314"/>
    <lineage>
        <taxon>Bacteria</taxon>
        <taxon>Bacillati</taxon>
        <taxon>Actinomycetota</taxon>
        <taxon>Actinomycetes</taxon>
        <taxon>Kitasatosporales</taxon>
        <taxon>Streptomycetaceae</taxon>
        <taxon>Streptomyces</taxon>
    </lineage>
</organism>
<sequence length="202" mass="21509">MEHETPVYLHQLPVPGQDRYASLALVNTRFTVSHGRVDLLDGSEAAQLWLVRHALLPDRVALDGRQSGRLRALREALRALFTARTAGTRPPGDALGTLNAALAAALATGHLAWGADGPRRADLPDAGDPAAAALSLLAEDATELLTGSDAAQLTECAAQGCARWFLRSHGARRWCTTKCGNRVRAARAYAARKAGSPQKHLP</sequence>
<dbReference type="Gene3D" id="1.10.3300.10">
    <property type="entry name" value="Jann2411-like domain"/>
    <property type="match status" value="1"/>
</dbReference>
<name>A0ABW0WBG3_STRNO</name>
<dbReference type="PANTHER" id="PTHR35525:SF3">
    <property type="entry name" value="BLL6575 PROTEIN"/>
    <property type="match status" value="1"/>
</dbReference>
<protein>
    <submittedName>
        <fullName evidence="2">ABATE domain-containing protein</fullName>
    </submittedName>
</protein>
<gene>
    <name evidence="2" type="ORF">ACFP3J_08605</name>
</gene>
<dbReference type="Proteomes" id="UP001596065">
    <property type="component" value="Unassembled WGS sequence"/>
</dbReference>
<dbReference type="PANTHER" id="PTHR35525">
    <property type="entry name" value="BLL6575 PROTEIN"/>
    <property type="match status" value="1"/>
</dbReference>
<dbReference type="InterPro" id="IPR021005">
    <property type="entry name" value="Znf_CGNR"/>
</dbReference>
<dbReference type="InterPro" id="IPR010852">
    <property type="entry name" value="ABATE"/>
</dbReference>
<feature type="domain" description="Zinc finger CGNR" evidence="1">
    <location>
        <begin position="153"/>
        <end position="190"/>
    </location>
</feature>
<reference evidence="3" key="1">
    <citation type="journal article" date="2019" name="Int. J. Syst. Evol. Microbiol.">
        <title>The Global Catalogue of Microorganisms (GCM) 10K type strain sequencing project: providing services to taxonomists for standard genome sequencing and annotation.</title>
        <authorList>
            <consortium name="The Broad Institute Genomics Platform"/>
            <consortium name="The Broad Institute Genome Sequencing Center for Infectious Disease"/>
            <person name="Wu L."/>
            <person name="Ma J."/>
        </authorList>
    </citation>
    <scope>NUCLEOTIDE SEQUENCE [LARGE SCALE GENOMIC DNA]</scope>
    <source>
        <strain evidence="3">KCTC 5701</strain>
    </source>
</reference>
<evidence type="ECO:0000259" key="1">
    <source>
        <dbReference type="Pfam" id="PF11706"/>
    </source>
</evidence>
<dbReference type="Pfam" id="PF07336">
    <property type="entry name" value="ABATE"/>
    <property type="match status" value="1"/>
</dbReference>
<dbReference type="RefSeq" id="WP_382466703.1">
    <property type="nucleotide sequence ID" value="NZ_JBHSOE010000010.1"/>
</dbReference>
<dbReference type="InterPro" id="IPR023286">
    <property type="entry name" value="ABATE_dom_sf"/>
</dbReference>
<evidence type="ECO:0000313" key="2">
    <source>
        <dbReference type="EMBL" id="MFC5655551.1"/>
    </source>
</evidence>
<dbReference type="EMBL" id="JBHSOE010000010">
    <property type="protein sequence ID" value="MFC5655551.1"/>
    <property type="molecule type" value="Genomic_DNA"/>
</dbReference>
<accession>A0ABW0WBG3</accession>
<dbReference type="SUPFAM" id="SSF160904">
    <property type="entry name" value="Jann2411-like"/>
    <property type="match status" value="1"/>
</dbReference>
<comment type="caution">
    <text evidence="2">The sequence shown here is derived from an EMBL/GenBank/DDBJ whole genome shotgun (WGS) entry which is preliminary data.</text>
</comment>
<dbReference type="Pfam" id="PF11706">
    <property type="entry name" value="zf-CGNR"/>
    <property type="match status" value="1"/>
</dbReference>
<proteinExistence type="predicted"/>
<keyword evidence="3" id="KW-1185">Reference proteome</keyword>